<evidence type="ECO:0000256" key="1">
    <source>
        <dbReference type="ARBA" id="ARBA00022676"/>
    </source>
</evidence>
<dbReference type="NCBIfam" id="TIGR00696">
    <property type="entry name" value="wecG_tagA_cpsF"/>
    <property type="match status" value="1"/>
</dbReference>
<dbReference type="PANTHER" id="PTHR34136:SF1">
    <property type="entry name" value="UDP-N-ACETYL-D-MANNOSAMINURONIC ACID TRANSFERASE"/>
    <property type="match status" value="1"/>
</dbReference>
<evidence type="ECO:0000313" key="3">
    <source>
        <dbReference type="EMBL" id="QUE50247.1"/>
    </source>
</evidence>
<dbReference type="CDD" id="cd06533">
    <property type="entry name" value="Glyco_transf_WecG_TagA"/>
    <property type="match status" value="1"/>
</dbReference>
<gene>
    <name evidence="3" type="ORF">KBB96_15385</name>
</gene>
<organism evidence="3 4">
    <name type="scientific">Luteolibacter ambystomatis</name>
    <dbReference type="NCBI Taxonomy" id="2824561"/>
    <lineage>
        <taxon>Bacteria</taxon>
        <taxon>Pseudomonadati</taxon>
        <taxon>Verrucomicrobiota</taxon>
        <taxon>Verrucomicrobiia</taxon>
        <taxon>Verrucomicrobiales</taxon>
        <taxon>Verrucomicrobiaceae</taxon>
        <taxon>Luteolibacter</taxon>
    </lineage>
</organism>
<accession>A0A975G6I6</accession>
<dbReference type="KEGG" id="lamb:KBB96_15385"/>
<dbReference type="Pfam" id="PF03808">
    <property type="entry name" value="Glyco_tran_WecG"/>
    <property type="match status" value="1"/>
</dbReference>
<keyword evidence="4" id="KW-1185">Reference proteome</keyword>
<dbReference type="PANTHER" id="PTHR34136">
    <property type="match status" value="1"/>
</dbReference>
<dbReference type="Proteomes" id="UP000676169">
    <property type="component" value="Chromosome"/>
</dbReference>
<dbReference type="EMBL" id="CP073100">
    <property type="protein sequence ID" value="QUE50247.1"/>
    <property type="molecule type" value="Genomic_DNA"/>
</dbReference>
<proteinExistence type="predicted"/>
<dbReference type="InterPro" id="IPR004629">
    <property type="entry name" value="WecG_TagA_CpsF"/>
</dbReference>
<evidence type="ECO:0000256" key="2">
    <source>
        <dbReference type="ARBA" id="ARBA00022679"/>
    </source>
</evidence>
<sequence length="268" mass="29860">MLSSSTIPRANVLGVGISDVTMGSALNEVENAADTPGVLGYVTVTGVHGVIESQEDPALKRIHNRSYLSIPDGIPMVWMGRLQGSPDMEQVCGPEFMPALLERGLEKDRRHFLWGGGDGVVERLSSVLKERHPKLRIAGTITPPFRPLTNEEELELVAAIRASKPHYFWVGLSTPKQERFMAGFLERHAEALRSDDQGLLFFGVGAAFDFQAGLVKEAPKWIRGSGFEWLFRLFMDPKRLWKRYLRNNPRFLAGVLAQLSGVKAYPMD</sequence>
<name>A0A975G6I6_9BACT</name>
<evidence type="ECO:0000313" key="4">
    <source>
        <dbReference type="Proteomes" id="UP000676169"/>
    </source>
</evidence>
<protein>
    <submittedName>
        <fullName evidence="3">WecB/TagA/CpsF family glycosyltransferase</fullName>
    </submittedName>
</protein>
<dbReference type="GO" id="GO:0016758">
    <property type="term" value="F:hexosyltransferase activity"/>
    <property type="evidence" value="ECO:0007669"/>
    <property type="project" value="TreeGrafter"/>
</dbReference>
<dbReference type="RefSeq" id="WP_211630367.1">
    <property type="nucleotide sequence ID" value="NZ_CP073100.1"/>
</dbReference>
<dbReference type="AlphaFoldDB" id="A0A975G6I6"/>
<reference evidence="3" key="1">
    <citation type="submission" date="2021-04" db="EMBL/GenBank/DDBJ databases">
        <title>Luteolibacter sp. 32A isolated from the skin of an Anderson's salamander (Ambystoma andersonii).</title>
        <authorList>
            <person name="Spergser J."/>
            <person name="Busse H.-J."/>
        </authorList>
    </citation>
    <scope>NUCLEOTIDE SEQUENCE</scope>
    <source>
        <strain evidence="3">32A</strain>
    </source>
</reference>
<keyword evidence="2" id="KW-0808">Transferase</keyword>
<keyword evidence="1" id="KW-0328">Glycosyltransferase</keyword>